<keyword evidence="2" id="KW-0449">Lipoprotein</keyword>
<keyword evidence="3" id="KW-1185">Reference proteome</keyword>
<reference evidence="3" key="2">
    <citation type="submission" date="2017-05" db="EMBL/GenBank/DDBJ databases">
        <title>Draft genome sequence of Geobacter pelophilus, a iron(III)-reducing bacteria.</title>
        <authorList>
            <person name="Aoyagi T."/>
            <person name="Koike H."/>
            <person name="Morita T."/>
            <person name="Sato Y."/>
            <person name="Habe H."/>
            <person name="Hori T."/>
        </authorList>
    </citation>
    <scope>NUCLEOTIDE SEQUENCE [LARGE SCALE GENOMIC DNA]</scope>
    <source>
        <strain evidence="3">Drf2</strain>
    </source>
</reference>
<keyword evidence="1" id="KW-1133">Transmembrane helix</keyword>
<dbReference type="Proteomes" id="UP000194153">
    <property type="component" value="Unassembled WGS sequence"/>
</dbReference>
<evidence type="ECO:0000313" key="3">
    <source>
        <dbReference type="Proteomes" id="UP000194153"/>
    </source>
</evidence>
<dbReference type="PROSITE" id="PS51257">
    <property type="entry name" value="PROKAR_LIPOPROTEIN"/>
    <property type="match status" value="1"/>
</dbReference>
<reference evidence="2 3" key="1">
    <citation type="submission" date="2017-04" db="EMBL/GenBank/DDBJ databases">
        <authorList>
            <consortium name="Geobacter pelophilus Genome Sequencing"/>
            <person name="Aoyagi T."/>
            <person name="Koike H."/>
            <person name="Hori T."/>
        </authorList>
    </citation>
    <scope>NUCLEOTIDE SEQUENCE [LARGE SCALE GENOMIC DNA]</scope>
    <source>
        <strain evidence="2 3">Drf2</strain>
    </source>
</reference>
<keyword evidence="1" id="KW-0812">Transmembrane</keyword>
<protein>
    <submittedName>
        <fullName evidence="2">Lipoprotein</fullName>
    </submittedName>
</protein>
<dbReference type="Pfam" id="PF11810">
    <property type="entry name" value="DUF3332"/>
    <property type="match status" value="1"/>
</dbReference>
<feature type="transmembrane region" description="Helical" evidence="1">
    <location>
        <begin position="53"/>
        <end position="74"/>
    </location>
</feature>
<dbReference type="EMBL" id="BDQG01000001">
    <property type="protein sequence ID" value="GAW68840.1"/>
    <property type="molecule type" value="Genomic_DNA"/>
</dbReference>
<gene>
    <name evidence="2" type="ORF">GPEL0_01f5362</name>
</gene>
<comment type="caution">
    <text evidence="2">The sequence shown here is derived from an EMBL/GenBank/DDBJ whole genome shotgun (WGS) entry which is preliminary data.</text>
</comment>
<evidence type="ECO:0000313" key="2">
    <source>
        <dbReference type="EMBL" id="GAW68840.1"/>
    </source>
</evidence>
<accession>A0ABQ0MP47</accession>
<dbReference type="InterPro" id="IPR021768">
    <property type="entry name" value="DUF3332"/>
</dbReference>
<proteinExistence type="predicted"/>
<name>A0ABQ0MP47_9BACT</name>
<organism evidence="2 3">
    <name type="scientific">Geoanaerobacter pelophilus</name>
    <dbReference type="NCBI Taxonomy" id="60036"/>
    <lineage>
        <taxon>Bacteria</taxon>
        <taxon>Pseudomonadati</taxon>
        <taxon>Thermodesulfobacteriota</taxon>
        <taxon>Desulfuromonadia</taxon>
        <taxon>Geobacterales</taxon>
        <taxon>Geobacteraceae</taxon>
        <taxon>Geoanaerobacter</taxon>
    </lineage>
</organism>
<keyword evidence="1" id="KW-0472">Membrane</keyword>
<evidence type="ECO:0000256" key="1">
    <source>
        <dbReference type="SAM" id="Phobius"/>
    </source>
</evidence>
<sequence length="183" mass="20273">MQKEGIMKRVTAAVLAMVIAMASLQGCYGKMALTKKVYRVNGEVHDKFLRSLVTWVFIIVPVYGIAALVDFVLFNTIEFWSGNNPVAQGEKNFQYAENGERFQVNARKNGDTVTYTFNHYRGDTHLDTLSIDWNVKSGNSVASFNDHGNVTQYQAQRSKGGVEVTSTGVGAMNNTSRTAALYN</sequence>